<dbReference type="EMBL" id="SACK01000003">
    <property type="protein sequence ID" value="RVU00834.1"/>
    <property type="molecule type" value="Genomic_DNA"/>
</dbReference>
<keyword evidence="1" id="KW-0812">Transmembrane</keyword>
<gene>
    <name evidence="2" type="ORF">EOD41_09360</name>
</gene>
<feature type="transmembrane region" description="Helical" evidence="1">
    <location>
        <begin position="12"/>
        <end position="33"/>
    </location>
</feature>
<dbReference type="OrthoDB" id="799349at2"/>
<evidence type="ECO:0000256" key="1">
    <source>
        <dbReference type="SAM" id="Phobius"/>
    </source>
</evidence>
<dbReference type="AlphaFoldDB" id="A0A3S2UP02"/>
<evidence type="ECO:0000313" key="2">
    <source>
        <dbReference type="EMBL" id="RVU00834.1"/>
    </source>
</evidence>
<protein>
    <submittedName>
        <fullName evidence="2">Uncharacterized protein</fullName>
    </submittedName>
</protein>
<dbReference type="Proteomes" id="UP000282759">
    <property type="component" value="Unassembled WGS sequence"/>
</dbReference>
<keyword evidence="3" id="KW-1185">Reference proteome</keyword>
<sequence length="130" mass="14753">MRNVETKKRAKRTGWIIFAFLIIFALIIIRFAMSGAVGDSFFSGMPSKSDAYDMAQQFVRPALRGSDVEFSDQGFQFGKQSDSVYVIKSYAETETGDDEKQRIDFTVIMKYKGGPASYKSNWELQSMNIN</sequence>
<evidence type="ECO:0000313" key="3">
    <source>
        <dbReference type="Proteomes" id="UP000282759"/>
    </source>
</evidence>
<organism evidence="2 3">
    <name type="scientific">Mucilaginibacter limnophilus</name>
    <dbReference type="NCBI Taxonomy" id="1932778"/>
    <lineage>
        <taxon>Bacteria</taxon>
        <taxon>Pseudomonadati</taxon>
        <taxon>Bacteroidota</taxon>
        <taxon>Sphingobacteriia</taxon>
        <taxon>Sphingobacteriales</taxon>
        <taxon>Sphingobacteriaceae</taxon>
        <taxon>Mucilaginibacter</taxon>
    </lineage>
</organism>
<proteinExistence type="predicted"/>
<keyword evidence="1" id="KW-0472">Membrane</keyword>
<keyword evidence="1" id="KW-1133">Transmembrane helix</keyword>
<name>A0A3S2UP02_9SPHI</name>
<dbReference type="RefSeq" id="WP_127704551.1">
    <property type="nucleotide sequence ID" value="NZ_SACK01000003.1"/>
</dbReference>
<reference evidence="2 3" key="1">
    <citation type="submission" date="2019-01" db="EMBL/GenBank/DDBJ databases">
        <authorList>
            <person name="Chen W.-M."/>
        </authorList>
    </citation>
    <scope>NUCLEOTIDE SEQUENCE [LARGE SCALE GENOMIC DNA]</scope>
    <source>
        <strain evidence="2 3">YBJ-36</strain>
    </source>
</reference>
<accession>A0A3S2UP02</accession>
<comment type="caution">
    <text evidence="2">The sequence shown here is derived from an EMBL/GenBank/DDBJ whole genome shotgun (WGS) entry which is preliminary data.</text>
</comment>